<sequence>MTFLKKTLLLALLLGSSAAATPPSLWHRRKTCQPVDPCDVDFLASGLKIKDAQLLDLTANWTIGATVTGANGMINYCNVLVTYTHPGWNDTIHTQVLLPATKNWNGRFQGVGGGGWAANSGVGSLMAPLGQNYSTGNTDAGHNPSLPDTSSWHRGANGDLNIPLLTDFASVALGDLADIGKQLSRKYYGYGPVHSYWNGCSTGGRQGWIMAQKYPGAYDGIYAAAPAAQWDRFQVAQYWGQFVMNQLQHWPNQCVFDAFTAAVVAACDGLDGVTDGVISNFDACKWDPATLVGTTISCSGGVSIKIVDKDATIVSKVWQGPRASDGSFLWWGIQPGAPFSGLTGTTCTNVTNCKGAPFSITSDWMTRWCIGDADFDLTALTLDEYTSVFYECKHKYEGIIGTNDIDLQPFARAGGKMISWHGLADQLIYPLATGDYYQRVLDGDPDAPDYFRFFYAPGVQHCGGGAGEAPTNPFQAVVDWVEKGVVPVTLPAGNGAGRTRNLCLYPLVSVYVSGDPNLASSFECRSHF</sequence>
<dbReference type="EC" id="3.1.1.-" evidence="8"/>
<feature type="region of interest" description="Disordered" evidence="9">
    <location>
        <begin position="133"/>
        <end position="152"/>
    </location>
</feature>
<evidence type="ECO:0000256" key="4">
    <source>
        <dbReference type="ARBA" id="ARBA00022729"/>
    </source>
</evidence>
<keyword evidence="2" id="KW-0719">Serine esterase</keyword>
<keyword evidence="3" id="KW-0479">Metal-binding</keyword>
<evidence type="ECO:0000313" key="10">
    <source>
        <dbReference type="EMBL" id="KAJ9133119.1"/>
    </source>
</evidence>
<dbReference type="PANTHER" id="PTHR33938">
    <property type="entry name" value="FERULOYL ESTERASE B-RELATED"/>
    <property type="match status" value="1"/>
</dbReference>
<comment type="similarity">
    <text evidence="1 8">Belongs to the tannase family.</text>
</comment>
<feature type="signal peptide" evidence="8">
    <location>
        <begin position="1"/>
        <end position="19"/>
    </location>
</feature>
<evidence type="ECO:0000256" key="7">
    <source>
        <dbReference type="ARBA" id="ARBA00023157"/>
    </source>
</evidence>
<proteinExistence type="inferred from homology"/>
<keyword evidence="5 8" id="KW-0378">Hydrolase</keyword>
<evidence type="ECO:0000256" key="8">
    <source>
        <dbReference type="RuleBase" id="RU361238"/>
    </source>
</evidence>
<dbReference type="AlphaFoldDB" id="A0AA38R8U1"/>
<dbReference type="GO" id="GO:0046872">
    <property type="term" value="F:metal ion binding"/>
    <property type="evidence" value="ECO:0007669"/>
    <property type="project" value="UniProtKB-KW"/>
</dbReference>
<evidence type="ECO:0000256" key="1">
    <source>
        <dbReference type="ARBA" id="ARBA00006249"/>
    </source>
</evidence>
<evidence type="ECO:0000256" key="3">
    <source>
        <dbReference type="ARBA" id="ARBA00022723"/>
    </source>
</evidence>
<protein>
    <recommendedName>
        <fullName evidence="8">Carboxylic ester hydrolase</fullName>
        <ecNumber evidence="8">3.1.1.-</ecNumber>
    </recommendedName>
</protein>
<dbReference type="InterPro" id="IPR029058">
    <property type="entry name" value="AB_hydrolase_fold"/>
</dbReference>
<dbReference type="InterPro" id="IPR011118">
    <property type="entry name" value="Tannase/feruloyl_esterase"/>
</dbReference>
<keyword evidence="11" id="KW-1185">Reference proteome</keyword>
<dbReference type="Proteomes" id="UP001174691">
    <property type="component" value="Unassembled WGS sequence"/>
</dbReference>
<dbReference type="PANTHER" id="PTHR33938:SF8">
    <property type="entry name" value="CARBOXYLIC ESTER HYDROLASE"/>
    <property type="match status" value="1"/>
</dbReference>
<evidence type="ECO:0000313" key="11">
    <source>
        <dbReference type="Proteomes" id="UP001174691"/>
    </source>
</evidence>
<reference evidence="10" key="1">
    <citation type="submission" date="2022-07" db="EMBL/GenBank/DDBJ databases">
        <title>Fungi with potential for degradation of polypropylene.</title>
        <authorList>
            <person name="Gostincar C."/>
        </authorList>
    </citation>
    <scope>NUCLEOTIDE SEQUENCE</scope>
    <source>
        <strain evidence="10">EXF-13287</strain>
    </source>
</reference>
<evidence type="ECO:0000256" key="5">
    <source>
        <dbReference type="ARBA" id="ARBA00022801"/>
    </source>
</evidence>
<accession>A0AA38R8U1</accession>
<feature type="chain" id="PRO_5041483000" description="Carboxylic ester hydrolase" evidence="8">
    <location>
        <begin position="20"/>
        <end position="528"/>
    </location>
</feature>
<organism evidence="10 11">
    <name type="scientific">Coniochaeta hoffmannii</name>
    <dbReference type="NCBI Taxonomy" id="91930"/>
    <lineage>
        <taxon>Eukaryota</taxon>
        <taxon>Fungi</taxon>
        <taxon>Dikarya</taxon>
        <taxon>Ascomycota</taxon>
        <taxon>Pezizomycotina</taxon>
        <taxon>Sordariomycetes</taxon>
        <taxon>Sordariomycetidae</taxon>
        <taxon>Coniochaetales</taxon>
        <taxon>Coniochaetaceae</taxon>
        <taxon>Coniochaeta</taxon>
    </lineage>
</organism>
<gene>
    <name evidence="10" type="ORF">NKR19_g9160</name>
</gene>
<dbReference type="Pfam" id="PF07519">
    <property type="entry name" value="Tannase"/>
    <property type="match status" value="1"/>
</dbReference>
<dbReference type="GO" id="GO:0030600">
    <property type="term" value="F:feruloyl esterase activity"/>
    <property type="evidence" value="ECO:0007669"/>
    <property type="project" value="UniProtKB-ARBA"/>
</dbReference>
<dbReference type="EMBL" id="JANBVN010000208">
    <property type="protein sequence ID" value="KAJ9133119.1"/>
    <property type="molecule type" value="Genomic_DNA"/>
</dbReference>
<keyword evidence="6" id="KW-0106">Calcium</keyword>
<comment type="caution">
    <text evidence="10">The sequence shown here is derived from an EMBL/GenBank/DDBJ whole genome shotgun (WGS) entry which is preliminary data.</text>
</comment>
<keyword evidence="4 8" id="KW-0732">Signal</keyword>
<evidence type="ECO:0000256" key="2">
    <source>
        <dbReference type="ARBA" id="ARBA00022487"/>
    </source>
</evidence>
<keyword evidence="7" id="KW-1015">Disulfide bond</keyword>
<name>A0AA38R8U1_9PEZI</name>
<dbReference type="SUPFAM" id="SSF53474">
    <property type="entry name" value="alpha/beta-Hydrolases"/>
    <property type="match status" value="1"/>
</dbReference>
<evidence type="ECO:0000256" key="9">
    <source>
        <dbReference type="SAM" id="MobiDB-lite"/>
    </source>
</evidence>
<evidence type="ECO:0000256" key="6">
    <source>
        <dbReference type="ARBA" id="ARBA00022837"/>
    </source>
</evidence>